<feature type="transmembrane region" description="Helical" evidence="1">
    <location>
        <begin position="33"/>
        <end position="54"/>
    </location>
</feature>
<evidence type="ECO:0000313" key="3">
    <source>
        <dbReference type="Proteomes" id="UP001213907"/>
    </source>
</evidence>
<organism evidence="2 3">
    <name type="scientific">Afipia carboxydohydrogena</name>
    <name type="common">Pseudomonas carboxydohydrogena</name>
    <dbReference type="NCBI Taxonomy" id="290"/>
    <lineage>
        <taxon>Bacteria</taxon>
        <taxon>Pseudomonadati</taxon>
        <taxon>Pseudomonadota</taxon>
        <taxon>Alphaproteobacteria</taxon>
        <taxon>Hyphomicrobiales</taxon>
        <taxon>Nitrobacteraceae</taxon>
        <taxon>Afipia</taxon>
    </lineage>
</organism>
<evidence type="ECO:0000313" key="2">
    <source>
        <dbReference type="EMBL" id="WEF51515.1"/>
    </source>
</evidence>
<sequence length="104" mass="10711">MAWTEINLMIQIIAGILGAHAAATAVKDHHFGFWGHSLAGMIAGALSGYFLQGIVSTVVRGDGAVVQPGAVDNFVLQALAGAVVGAIAMLLIGMIKQIRPEKSS</sequence>
<dbReference type="Proteomes" id="UP001213907">
    <property type="component" value="Chromosome"/>
</dbReference>
<evidence type="ECO:0008006" key="4">
    <source>
        <dbReference type="Google" id="ProtNLM"/>
    </source>
</evidence>
<gene>
    <name evidence="2" type="ORF">AFIC_003109</name>
</gene>
<name>A0ABY8BNG7_AFICR</name>
<proteinExistence type="predicted"/>
<keyword evidence="1" id="KW-0472">Membrane</keyword>
<keyword evidence="1" id="KW-0812">Transmembrane</keyword>
<reference evidence="2 3" key="1">
    <citation type="submission" date="2022-11" db="EMBL/GenBank/DDBJ databases">
        <authorList>
            <person name="Siebert D."/>
            <person name="Busche T."/>
            <person name="Saydam E."/>
            <person name="Kalinowski J."/>
            <person name="Ruckert C."/>
            <person name="Blombach B."/>
        </authorList>
    </citation>
    <scope>NUCLEOTIDE SEQUENCE [LARGE SCALE GENOMIC DNA]</scope>
    <source>
        <strain evidence="2 3">DSM 1083</strain>
    </source>
</reference>
<keyword evidence="1" id="KW-1133">Transmembrane helix</keyword>
<evidence type="ECO:0000256" key="1">
    <source>
        <dbReference type="SAM" id="Phobius"/>
    </source>
</evidence>
<accession>A0ABY8BNG7</accession>
<dbReference type="RefSeq" id="WP_275247109.1">
    <property type="nucleotide sequence ID" value="NZ_BAABDX010000001.1"/>
</dbReference>
<protein>
    <recommendedName>
        <fullName evidence="4">GlsB/YeaQ/YmgE family stress response membrane protein</fullName>
    </recommendedName>
</protein>
<feature type="transmembrane region" description="Helical" evidence="1">
    <location>
        <begin position="74"/>
        <end position="95"/>
    </location>
</feature>
<keyword evidence="3" id="KW-1185">Reference proteome</keyword>
<dbReference type="EMBL" id="CP113162">
    <property type="protein sequence ID" value="WEF51515.1"/>
    <property type="molecule type" value="Genomic_DNA"/>
</dbReference>